<sequence>MALLSSLLLLPVMLVTPSASVAAVSNPCLAPASTHGDVAARPQHGQHDPNEISVARADQIDKAMLDALAAKGLKPRGTAGTAAIAPVTVNVYWHTITNGSQGQVSTATINSQITVLNNTYAARVGGSATPFSFRLVSTDTTNNATWFVGNDGNGMKRALRKGGKADLNWYSVGFTNGLLGYATFPSDYAANPLLDGVVIDYRSLPGGSYSAYNLGYTGTHEVGHWFGLYHTFQGGCNGQGDYVADTPAEKSAAYGCPTGRDTCTGNAGVDPIHNYMDYSDDRCMFEFTAGQSTRMQDMWTAFRA</sequence>
<evidence type="ECO:0000256" key="3">
    <source>
        <dbReference type="ARBA" id="ARBA00022723"/>
    </source>
</evidence>
<feature type="signal peptide" evidence="9">
    <location>
        <begin position="1"/>
        <end position="22"/>
    </location>
</feature>
<keyword evidence="7 11" id="KW-0482">Metalloprotease</keyword>
<keyword evidence="2 11" id="KW-0645">Protease</keyword>
<evidence type="ECO:0000256" key="9">
    <source>
        <dbReference type="SAM" id="SignalP"/>
    </source>
</evidence>
<dbReference type="Pfam" id="PF05572">
    <property type="entry name" value="Peptidase_M43"/>
    <property type="match status" value="1"/>
</dbReference>
<evidence type="ECO:0000256" key="2">
    <source>
        <dbReference type="ARBA" id="ARBA00022670"/>
    </source>
</evidence>
<evidence type="ECO:0000256" key="6">
    <source>
        <dbReference type="ARBA" id="ARBA00022833"/>
    </source>
</evidence>
<comment type="similarity">
    <text evidence="1">Belongs to the peptidase M43B family.</text>
</comment>
<dbReference type="SUPFAM" id="SSF55486">
    <property type="entry name" value="Metalloproteases ('zincins'), catalytic domain"/>
    <property type="match status" value="1"/>
</dbReference>
<organism evidence="11 12">
    <name type="scientific">Sphaerisporangium album</name>
    <dbReference type="NCBI Taxonomy" id="509200"/>
    <lineage>
        <taxon>Bacteria</taxon>
        <taxon>Bacillati</taxon>
        <taxon>Actinomycetota</taxon>
        <taxon>Actinomycetes</taxon>
        <taxon>Streptosporangiales</taxon>
        <taxon>Streptosporangiaceae</taxon>
        <taxon>Sphaerisporangium</taxon>
    </lineage>
</organism>
<dbReference type="GO" id="GO:0008237">
    <property type="term" value="F:metallopeptidase activity"/>
    <property type="evidence" value="ECO:0007669"/>
    <property type="project" value="UniProtKB-KW"/>
</dbReference>
<evidence type="ECO:0000256" key="4">
    <source>
        <dbReference type="ARBA" id="ARBA00022729"/>
    </source>
</evidence>
<name>A0A367FT80_9ACTN</name>
<feature type="domain" description="Peptidase M43 pregnancy-associated plasma-A" evidence="10">
    <location>
        <begin position="180"/>
        <end position="298"/>
    </location>
</feature>
<dbReference type="AlphaFoldDB" id="A0A367FT80"/>
<gene>
    <name evidence="11" type="ORF">DQ384_00045</name>
</gene>
<evidence type="ECO:0000313" key="11">
    <source>
        <dbReference type="EMBL" id="RCG32897.1"/>
    </source>
</evidence>
<comment type="caution">
    <text evidence="11">The sequence shown here is derived from an EMBL/GenBank/DDBJ whole genome shotgun (WGS) entry which is preliminary data.</text>
</comment>
<proteinExistence type="inferred from homology"/>
<dbReference type="EMBL" id="QOIL01000001">
    <property type="protein sequence ID" value="RCG32897.1"/>
    <property type="molecule type" value="Genomic_DNA"/>
</dbReference>
<protein>
    <submittedName>
        <fullName evidence="11">Zinc metalloprotease</fullName>
    </submittedName>
</protein>
<keyword evidence="6" id="KW-0862">Zinc</keyword>
<evidence type="ECO:0000313" key="12">
    <source>
        <dbReference type="Proteomes" id="UP000253094"/>
    </source>
</evidence>
<accession>A0A367FT80</accession>
<dbReference type="GO" id="GO:0046872">
    <property type="term" value="F:metal ion binding"/>
    <property type="evidence" value="ECO:0007669"/>
    <property type="project" value="UniProtKB-KW"/>
</dbReference>
<dbReference type="Proteomes" id="UP000253094">
    <property type="component" value="Unassembled WGS sequence"/>
</dbReference>
<keyword evidence="3" id="KW-0479">Metal-binding</keyword>
<dbReference type="Gene3D" id="3.40.390.10">
    <property type="entry name" value="Collagenase (Catalytic Domain)"/>
    <property type="match status" value="1"/>
</dbReference>
<evidence type="ECO:0000259" key="10">
    <source>
        <dbReference type="Pfam" id="PF05572"/>
    </source>
</evidence>
<dbReference type="GO" id="GO:0006508">
    <property type="term" value="P:proteolysis"/>
    <property type="evidence" value="ECO:0007669"/>
    <property type="project" value="UniProtKB-KW"/>
</dbReference>
<dbReference type="CDD" id="cd04275">
    <property type="entry name" value="ZnMc_pappalysin_like"/>
    <property type="match status" value="1"/>
</dbReference>
<evidence type="ECO:0000256" key="1">
    <source>
        <dbReference type="ARBA" id="ARBA00008721"/>
    </source>
</evidence>
<keyword evidence="8" id="KW-1015">Disulfide bond</keyword>
<dbReference type="PANTHER" id="PTHR47466:SF1">
    <property type="entry name" value="METALLOPROTEASE MEP1 (AFU_ORTHOLOGUE AFUA_1G07730)-RELATED"/>
    <property type="match status" value="1"/>
</dbReference>
<keyword evidence="4 9" id="KW-0732">Signal</keyword>
<dbReference type="InterPro" id="IPR024079">
    <property type="entry name" value="MetalloPept_cat_dom_sf"/>
</dbReference>
<evidence type="ECO:0000256" key="7">
    <source>
        <dbReference type="ARBA" id="ARBA00023049"/>
    </source>
</evidence>
<dbReference type="InterPro" id="IPR008754">
    <property type="entry name" value="Peptidase_M43"/>
</dbReference>
<reference evidence="11 12" key="1">
    <citation type="submission" date="2018-06" db="EMBL/GenBank/DDBJ databases">
        <title>Sphaerisporangium craniellae sp. nov., isolated from a marine sponge in the South China Sea.</title>
        <authorList>
            <person name="Li L."/>
        </authorList>
    </citation>
    <scope>NUCLEOTIDE SEQUENCE [LARGE SCALE GENOMIC DNA]</scope>
    <source>
        <strain evidence="11 12">CCTCC AA 208026</strain>
    </source>
</reference>
<dbReference type="PANTHER" id="PTHR47466">
    <property type="match status" value="1"/>
</dbReference>
<dbReference type="OrthoDB" id="6278496at2"/>
<evidence type="ECO:0000256" key="5">
    <source>
        <dbReference type="ARBA" id="ARBA00022801"/>
    </source>
</evidence>
<keyword evidence="5" id="KW-0378">Hydrolase</keyword>
<feature type="chain" id="PRO_5039212211" evidence="9">
    <location>
        <begin position="23"/>
        <end position="304"/>
    </location>
</feature>
<keyword evidence="12" id="KW-1185">Reference proteome</keyword>
<evidence type="ECO:0000256" key="8">
    <source>
        <dbReference type="ARBA" id="ARBA00023157"/>
    </source>
</evidence>